<comment type="caution">
    <text evidence="6">The sequence shown here is derived from an EMBL/GenBank/DDBJ whole genome shotgun (WGS) entry which is preliminary data.</text>
</comment>
<gene>
    <name evidence="6" type="ORF">WJX74_002799</name>
</gene>
<dbReference type="GO" id="GO:0031297">
    <property type="term" value="P:replication fork processing"/>
    <property type="evidence" value="ECO:0007669"/>
    <property type="project" value="TreeGrafter"/>
</dbReference>
<dbReference type="PANTHER" id="PTHR31399:SF0">
    <property type="entry name" value="DNA-DIRECTED PRIMASE_POLYMERASE PROTEIN"/>
    <property type="match status" value="1"/>
</dbReference>
<evidence type="ECO:0000256" key="4">
    <source>
        <dbReference type="ARBA" id="ARBA00047303"/>
    </source>
</evidence>
<dbReference type="GO" id="GO:0006264">
    <property type="term" value="P:mitochondrial DNA replication"/>
    <property type="evidence" value="ECO:0007669"/>
    <property type="project" value="TreeGrafter"/>
</dbReference>
<accession>A0AAW1QYE4</accession>
<evidence type="ECO:0000313" key="6">
    <source>
        <dbReference type="EMBL" id="KAK9826251.1"/>
    </source>
</evidence>
<organism evidence="6 7">
    <name type="scientific">Apatococcus lobatus</name>
    <dbReference type="NCBI Taxonomy" id="904363"/>
    <lineage>
        <taxon>Eukaryota</taxon>
        <taxon>Viridiplantae</taxon>
        <taxon>Chlorophyta</taxon>
        <taxon>core chlorophytes</taxon>
        <taxon>Trebouxiophyceae</taxon>
        <taxon>Chlorellales</taxon>
        <taxon>Chlorellaceae</taxon>
        <taxon>Apatococcus</taxon>
    </lineage>
</organism>
<feature type="region of interest" description="Disordered" evidence="5">
    <location>
        <begin position="934"/>
        <end position="972"/>
    </location>
</feature>
<feature type="compositionally biased region" description="Polar residues" evidence="5">
    <location>
        <begin position="878"/>
        <end position="888"/>
    </location>
</feature>
<evidence type="ECO:0000256" key="2">
    <source>
        <dbReference type="ARBA" id="ARBA00044677"/>
    </source>
</evidence>
<dbReference type="GO" id="GO:0005634">
    <property type="term" value="C:nucleus"/>
    <property type="evidence" value="ECO:0007669"/>
    <property type="project" value="TreeGrafter"/>
</dbReference>
<evidence type="ECO:0000313" key="7">
    <source>
        <dbReference type="Proteomes" id="UP001438707"/>
    </source>
</evidence>
<dbReference type="Pfam" id="PF03121">
    <property type="entry name" value="Herpes_UL52"/>
    <property type="match status" value="1"/>
</dbReference>
<comment type="catalytic activity">
    <reaction evidence="4">
        <text>DNA(n) + a 2'-deoxyribonucleoside 5'-triphosphate = DNA(n+1) + diphosphate</text>
        <dbReference type="Rhea" id="RHEA:22508"/>
        <dbReference type="Rhea" id="RHEA-COMP:17339"/>
        <dbReference type="Rhea" id="RHEA-COMP:17340"/>
        <dbReference type="ChEBI" id="CHEBI:33019"/>
        <dbReference type="ChEBI" id="CHEBI:61560"/>
        <dbReference type="ChEBI" id="CHEBI:173112"/>
        <dbReference type="EC" id="2.7.7.7"/>
    </reaction>
    <physiologicalReaction direction="left-to-right" evidence="4">
        <dbReference type="Rhea" id="RHEA:22509"/>
    </physiologicalReaction>
</comment>
<dbReference type="EMBL" id="JALJOS010000021">
    <property type="protein sequence ID" value="KAK9826251.1"/>
    <property type="molecule type" value="Genomic_DNA"/>
</dbReference>
<evidence type="ECO:0000256" key="3">
    <source>
        <dbReference type="ARBA" id="ARBA00044768"/>
    </source>
</evidence>
<protein>
    <recommendedName>
        <fullName evidence="1">DNA-directed primase/polymerase protein</fullName>
        <ecNumber evidence="3">2.7.7.102</ecNumber>
    </recommendedName>
</protein>
<feature type="region of interest" description="Disordered" evidence="5">
    <location>
        <begin position="588"/>
        <end position="631"/>
    </location>
</feature>
<feature type="region of interest" description="Disordered" evidence="5">
    <location>
        <begin position="128"/>
        <end position="267"/>
    </location>
</feature>
<comment type="catalytic activity">
    <reaction evidence="2">
        <text>ssDNA + n NTP = ssDNA/pppN(pN)n-1 hybrid + (n-1) diphosphate.</text>
        <dbReference type="EC" id="2.7.7.102"/>
    </reaction>
</comment>
<dbReference type="InterPro" id="IPR044917">
    <property type="entry name" value="PRIMPOL"/>
</dbReference>
<evidence type="ECO:0000256" key="5">
    <source>
        <dbReference type="SAM" id="MobiDB-lite"/>
    </source>
</evidence>
<dbReference type="GO" id="GO:0003887">
    <property type="term" value="F:DNA-directed DNA polymerase activity"/>
    <property type="evidence" value="ECO:0007669"/>
    <property type="project" value="UniProtKB-EC"/>
</dbReference>
<feature type="compositionally biased region" description="Polar residues" evidence="5">
    <location>
        <begin position="1"/>
        <end position="26"/>
    </location>
</feature>
<evidence type="ECO:0000256" key="1">
    <source>
        <dbReference type="ARBA" id="ARBA00026139"/>
    </source>
</evidence>
<proteinExistence type="predicted"/>
<feature type="region of interest" description="Disordered" evidence="5">
    <location>
        <begin position="645"/>
        <end position="673"/>
    </location>
</feature>
<dbReference type="GO" id="GO:0003682">
    <property type="term" value="F:chromatin binding"/>
    <property type="evidence" value="ECO:0007669"/>
    <property type="project" value="TreeGrafter"/>
</dbReference>
<feature type="compositionally biased region" description="Low complexity" evidence="5">
    <location>
        <begin position="231"/>
        <end position="242"/>
    </location>
</feature>
<dbReference type="PANTHER" id="PTHR31399">
    <property type="entry name" value="DNA-DIRECTED PRIMASE / POLYMERASE PROTEIN"/>
    <property type="match status" value="1"/>
</dbReference>
<feature type="region of interest" description="Disordered" evidence="5">
    <location>
        <begin position="482"/>
        <end position="554"/>
    </location>
</feature>
<feature type="region of interest" description="Disordered" evidence="5">
    <location>
        <begin position="864"/>
        <end position="896"/>
    </location>
</feature>
<reference evidence="6 7" key="1">
    <citation type="journal article" date="2024" name="Nat. Commun.">
        <title>Phylogenomics reveals the evolutionary origins of lichenization in chlorophyte algae.</title>
        <authorList>
            <person name="Puginier C."/>
            <person name="Libourel C."/>
            <person name="Otte J."/>
            <person name="Skaloud P."/>
            <person name="Haon M."/>
            <person name="Grisel S."/>
            <person name="Petersen M."/>
            <person name="Berrin J.G."/>
            <person name="Delaux P.M."/>
            <person name="Dal Grande F."/>
            <person name="Keller J."/>
        </authorList>
    </citation>
    <scope>NUCLEOTIDE SEQUENCE [LARGE SCALE GENOMIC DNA]</scope>
    <source>
        <strain evidence="6 7">SAG 2145</strain>
    </source>
</reference>
<feature type="compositionally biased region" description="Basic residues" evidence="5">
    <location>
        <begin position="68"/>
        <end position="77"/>
    </location>
</feature>
<keyword evidence="7" id="KW-1185">Reference proteome</keyword>
<feature type="region of interest" description="Disordered" evidence="5">
    <location>
        <begin position="1"/>
        <end position="108"/>
    </location>
</feature>
<dbReference type="GO" id="GO:0009411">
    <property type="term" value="P:response to UV"/>
    <property type="evidence" value="ECO:0007669"/>
    <property type="project" value="TreeGrafter"/>
</dbReference>
<dbReference type="GO" id="GO:0042276">
    <property type="term" value="P:error-prone translesion synthesis"/>
    <property type="evidence" value="ECO:0007669"/>
    <property type="project" value="InterPro"/>
</dbReference>
<dbReference type="GO" id="GO:0005759">
    <property type="term" value="C:mitochondrial matrix"/>
    <property type="evidence" value="ECO:0007669"/>
    <property type="project" value="TreeGrafter"/>
</dbReference>
<dbReference type="Proteomes" id="UP001438707">
    <property type="component" value="Unassembled WGS sequence"/>
</dbReference>
<dbReference type="EC" id="2.7.7.102" evidence="3"/>
<sequence>MRSAHRSVQPTSACSNSLSARPTQNQEESRTPADKAASAGQQGLHARLFQDLDPIEIPSPSAPPVRQQHSRLPKVKPRGCAPYFQAPAPKPSRLGRNAQRTFSKSTAAAAGAPTALLPLQLLSSASSTSTKASSAHPKPAGARLSKTRSPAGVFPEPAHTAAAQKCSLHARKQQHAPKTSSDIDQVKPRYSHPWHESHCPDQRTTKAELTAPGPCHRQAQHCRTSPLVKHSPSSASDDQPQSGTPQISQAARKLTKQQQKPPDRPALNEILNDTQCVSIPPHASRRVDAATVGIAEPSPGQQQNGKTGKACGHRLWNKHELKPLPDLPLSTSADEHDALGCHGQIANTQHSFQTPFLTVQHPRQPSCTLTTEQAASSTDLKGSELAHKGILSSSVSEPVSASAARQARLYASVPDVQRLTLADPHSSNQVTCEAAALAQAAAAAGFRTEPHNILAAIPHASPAAGTATGEDCTFEDTLGVAEGSSLSSPEGISSGGSVRSGELVTPSCLGQRTLVTPPAPMACSTLGSSRDVLGSPMNTGLMKKTDRRRRSSSATLHAALRRQLDSLDPQSPMCISPFPELQASGSSLIQDSEGASLSEDSEDSPRDSPGDSLGGQVSAGQGWPGITQDGPSAQYQMHMLMAGAESPAAPGTSPGIGDRVPNAPIAGKNSGLGMAQCMDDEAMEDMEATVAAGSGTPSPPQAEAGHWQAAASAGRCSPRPGTAHKLKGHSSQDMLAFTAVSCQQDIEQQHRQQRQQEVPAIAMAALGHRQRSSKIPWNEQQQQQHLLPRNASGNLEPQPRPYVGELTPVLGQASHRHGTGKANHPETARQAQQQHVLTEAAGVLKTQSEGQAAATGHQHALHACQPGEADPHAPGFSSDLQQRQQAPAKTSGVLETQAGGSSDAYAQAACHAYLALLHGCDNHQLQQAASASPAHVAAREASPSAVGKLHGTKLSKKDQYGQAARRHSCGPPLPHRLQEAEHICHTFAWQQDALDFAERCNAHLASLAAQDSDTTSAEHQDAAAGPSVMRHLAGPVYVFCQEKLGAGKYFRQFLAASQQALWQRYRRCAPQERHWYEVIWGDRPCHLYFDLEFITACNPKANGNALVEHLLHSVAQHIRQIWGYELQQDWVLELDSSTPTKFSRHVVIQIPGCAFASCQMVGNFVTSLLASPEAQALMLVKEIATDSAGRTSFASLVDTAVYTKNRHFRMLGCSKGGKTAMLLPHARYATRPGHGLSYAAIYKGSLICHVPQPTQLLQIGRPQSVERQALSSDRVISEHQHTATAHQHHGDHSIKLVDKQDESDAPAAAQHQARCFEDLAGAAVEFLEAVAQQRAGGLEARVRTQARCGGTDTYAFSMIGPGSHWCENIGRCHQSNHIYFVVRFGEGVWAQKCHDPSCADFRSSWMPVPLGLQP</sequence>
<name>A0AAW1QYE4_9CHLO</name>
<feature type="compositionally biased region" description="Low complexity" evidence="5">
    <location>
        <begin position="483"/>
        <end position="497"/>
    </location>
</feature>
<feature type="compositionally biased region" description="Basic and acidic residues" evidence="5">
    <location>
        <begin position="193"/>
        <end position="206"/>
    </location>
</feature>
<feature type="region of interest" description="Disordered" evidence="5">
    <location>
        <begin position="813"/>
        <end position="834"/>
    </location>
</feature>